<reference evidence="1 2" key="1">
    <citation type="submission" date="2019-08" db="EMBL/GenBank/DDBJ databases">
        <title>Phlebobacter frassis gen. nov. sp. nov., a new member of family Sphingobacteriaceae isolated from sand fly rearing media.</title>
        <authorList>
            <person name="Kakumanu M.L."/>
            <person name="Marayati B.F."/>
            <person name="Wada-Katsumata A."/>
            <person name="Wasserberg G."/>
            <person name="Schal C."/>
            <person name="Apperson C.S."/>
            <person name="Ponnusamy L."/>
        </authorList>
    </citation>
    <scope>NUCLEOTIDE SEQUENCE [LARGE SCALE GENOMIC DNA]</scope>
    <source>
        <strain evidence="1 2">SSI9</strain>
    </source>
</reference>
<gene>
    <name evidence="1" type="ORF">FXV77_09920</name>
</gene>
<accession>A0A5D4H6S2</accession>
<evidence type="ECO:0000313" key="2">
    <source>
        <dbReference type="Proteomes" id="UP000322362"/>
    </source>
</evidence>
<comment type="caution">
    <text evidence="1">The sequence shown here is derived from an EMBL/GenBank/DDBJ whole genome shotgun (WGS) entry which is preliminary data.</text>
</comment>
<dbReference type="EMBL" id="VTAV01000005">
    <property type="protein sequence ID" value="TYR36224.1"/>
    <property type="molecule type" value="Genomic_DNA"/>
</dbReference>
<dbReference type="Proteomes" id="UP000322362">
    <property type="component" value="Unassembled WGS sequence"/>
</dbReference>
<dbReference type="InterPro" id="IPR032183">
    <property type="entry name" value="PKD-like"/>
</dbReference>
<dbReference type="Pfam" id="PF16407">
    <property type="entry name" value="PKD_2"/>
    <property type="match status" value="1"/>
</dbReference>
<proteinExistence type="predicted"/>
<sequence>MKTEWRFDKMYKIKTLKIYAIACVAIVLGCISSCHKDKGNYEIDMPIEPEVTGLDTLYRAIVGDSLIITPHITGISSEHLECDWRLYVPEEIFPEHNRYEGNDLRIVFGLQAKRYRARLTVTNTQNGMKYFHNFFIQGVTEFSQGSLVLSEEAGIAKLSFIRPDSTVQPNVYEAINNEQLPNDPLHIHYLRNMNSGGLPLAYWVITKNGGVRLNVNDLQKETTKPGTLHDNFFLPPEVIEVGSLKNHLQGVLMGTINGKLYGGTTTTWDQNDLYGMFGAYAVGNYMLAPQFILTTISNNVSMIAYEKDKGQFVRLAVQAGPVYFGTQYAVDNTIDAFDPHAVGLDLVQIVQINSADTYAYMRDADGQVYELKFTAAFHTNPFTFRPLHKRLFARQEWMHADTKLVATKTGYIYIAAGNKIYRYNPLNEQILELEASLTSPVTMLKLDDDENTLLAGSGNSVYYLDIQVGQNGNIQGKIEGIPGQPVDMVWRK</sequence>
<protein>
    <recommendedName>
        <fullName evidence="3">PKD family protein</fullName>
    </recommendedName>
</protein>
<dbReference type="PROSITE" id="PS51257">
    <property type="entry name" value="PROKAR_LIPOPROTEIN"/>
    <property type="match status" value="1"/>
</dbReference>
<organism evidence="1 2">
    <name type="scientific">Sphingobacterium phlebotomi</name>
    <dbReference type="NCBI Taxonomy" id="2605433"/>
    <lineage>
        <taxon>Bacteria</taxon>
        <taxon>Pseudomonadati</taxon>
        <taxon>Bacteroidota</taxon>
        <taxon>Sphingobacteriia</taxon>
        <taxon>Sphingobacteriales</taxon>
        <taxon>Sphingobacteriaceae</taxon>
        <taxon>Sphingobacterium</taxon>
    </lineage>
</organism>
<keyword evidence="2" id="KW-1185">Reference proteome</keyword>
<dbReference type="SUPFAM" id="SSF50998">
    <property type="entry name" value="Quinoprotein alcohol dehydrogenase-like"/>
    <property type="match status" value="1"/>
</dbReference>
<evidence type="ECO:0000313" key="1">
    <source>
        <dbReference type="EMBL" id="TYR36224.1"/>
    </source>
</evidence>
<name>A0A5D4H6S2_9SPHI</name>
<evidence type="ECO:0008006" key="3">
    <source>
        <dbReference type="Google" id="ProtNLM"/>
    </source>
</evidence>
<dbReference type="AlphaFoldDB" id="A0A5D4H6S2"/>
<dbReference type="InterPro" id="IPR011047">
    <property type="entry name" value="Quinoprotein_ADH-like_sf"/>
</dbReference>